<evidence type="ECO:0000313" key="2">
    <source>
        <dbReference type="EMBL" id="ETV70145.1"/>
    </source>
</evidence>
<dbReference type="GeneID" id="20816303"/>
<dbReference type="AlphaFoldDB" id="W4FRM6"/>
<organism evidence="2">
    <name type="scientific">Aphanomyces astaci</name>
    <name type="common">Crayfish plague agent</name>
    <dbReference type="NCBI Taxonomy" id="112090"/>
    <lineage>
        <taxon>Eukaryota</taxon>
        <taxon>Sar</taxon>
        <taxon>Stramenopiles</taxon>
        <taxon>Oomycota</taxon>
        <taxon>Saprolegniomycetes</taxon>
        <taxon>Saprolegniales</taxon>
        <taxon>Verrucalvaceae</taxon>
        <taxon>Aphanomyces</taxon>
    </lineage>
</organism>
<dbReference type="EMBL" id="KI913169">
    <property type="protein sequence ID" value="ETV70145.1"/>
    <property type="molecule type" value="Genomic_DNA"/>
</dbReference>
<gene>
    <name evidence="2" type="ORF">H257_14307</name>
</gene>
<proteinExistence type="predicted"/>
<reference evidence="2" key="1">
    <citation type="submission" date="2013-12" db="EMBL/GenBank/DDBJ databases">
        <title>The Genome Sequence of Aphanomyces astaci APO3.</title>
        <authorList>
            <consortium name="The Broad Institute Genomics Platform"/>
            <person name="Russ C."/>
            <person name="Tyler B."/>
            <person name="van West P."/>
            <person name="Dieguez-Uribeondo J."/>
            <person name="Young S.K."/>
            <person name="Zeng Q."/>
            <person name="Gargeya S."/>
            <person name="Fitzgerald M."/>
            <person name="Abouelleil A."/>
            <person name="Alvarado L."/>
            <person name="Chapman S.B."/>
            <person name="Gainer-Dewar J."/>
            <person name="Goldberg J."/>
            <person name="Griggs A."/>
            <person name="Gujja S."/>
            <person name="Hansen M."/>
            <person name="Howarth C."/>
            <person name="Imamovic A."/>
            <person name="Ireland A."/>
            <person name="Larimer J."/>
            <person name="McCowan C."/>
            <person name="Murphy C."/>
            <person name="Pearson M."/>
            <person name="Poon T.W."/>
            <person name="Priest M."/>
            <person name="Roberts A."/>
            <person name="Saif S."/>
            <person name="Shea T."/>
            <person name="Sykes S."/>
            <person name="Wortman J."/>
            <person name="Nusbaum C."/>
            <person name="Birren B."/>
        </authorList>
    </citation>
    <scope>NUCLEOTIDE SEQUENCE [LARGE SCALE GENOMIC DNA]</scope>
    <source>
        <strain evidence="2">APO3</strain>
    </source>
</reference>
<accession>W4FRM6</accession>
<dbReference type="VEuPathDB" id="FungiDB:H257_14307"/>
<dbReference type="RefSeq" id="XP_009840376.1">
    <property type="nucleotide sequence ID" value="XM_009842074.1"/>
</dbReference>
<sequence length="144" mass="16121">MLVGGGGAGQTRQVPQASRHDALAARAASHVAVLGEKDVRIGRHERGRRMQLVVVIFAVLDDLARLVVGDGTSMRVVQRWLLGRRKLPHFHGKHHAKEHAPEPNRRPEVKLGCVGPVMISWLHHLRSGYRFSDRWECRGRIGPD</sequence>
<protein>
    <submittedName>
        <fullName evidence="2">Uncharacterized protein</fullName>
    </submittedName>
</protein>
<evidence type="ECO:0000256" key="1">
    <source>
        <dbReference type="SAM" id="MobiDB-lite"/>
    </source>
</evidence>
<feature type="region of interest" description="Disordered" evidence="1">
    <location>
        <begin position="1"/>
        <end position="21"/>
    </location>
</feature>
<name>W4FRM6_APHAT</name>